<name>B7PRN1_IXOSC</name>
<reference evidence="1 3" key="1">
    <citation type="submission" date="2008-03" db="EMBL/GenBank/DDBJ databases">
        <title>Annotation of Ixodes scapularis.</title>
        <authorList>
            <consortium name="Ixodes scapularis Genome Project Consortium"/>
            <person name="Caler E."/>
            <person name="Hannick L.I."/>
            <person name="Bidwell S."/>
            <person name="Joardar V."/>
            <person name="Thiagarajan M."/>
            <person name="Amedeo P."/>
            <person name="Galinsky K.J."/>
            <person name="Schobel S."/>
            <person name="Inman J."/>
            <person name="Hostetler J."/>
            <person name="Miller J."/>
            <person name="Hammond M."/>
            <person name="Megy K."/>
            <person name="Lawson D."/>
            <person name="Kodira C."/>
            <person name="Sutton G."/>
            <person name="Meyer J."/>
            <person name="Hill C.A."/>
            <person name="Birren B."/>
            <person name="Nene V."/>
            <person name="Collins F."/>
            <person name="Alarcon-Chaidez F."/>
            <person name="Wikel S."/>
            <person name="Strausberg R."/>
        </authorList>
    </citation>
    <scope>NUCLEOTIDE SEQUENCE [LARGE SCALE GENOMIC DNA]</scope>
    <source>
        <strain evidence="3">Wikel</strain>
        <strain evidence="1">Wikel colony</strain>
    </source>
</reference>
<accession>B7PRN1</accession>
<dbReference type="OrthoDB" id="6476262at2759"/>
<sequence>MLEASPDELVWDEDIQEYGLVEVKTVSRAIDAHLTTFAEVMDRGFVKFIHADKSVDKKHKHYHQVTGQLALTGLE</sequence>
<dbReference type="PaxDb" id="6945-B7PRN1"/>
<dbReference type="InParanoid" id="B7PRN1"/>
<evidence type="ECO:0000313" key="3">
    <source>
        <dbReference type="Proteomes" id="UP000001555"/>
    </source>
</evidence>
<dbReference type="VEuPathDB" id="VectorBase:ISCW008327"/>
<dbReference type="EnsemblMetazoa" id="ISCW008327-RA">
    <property type="protein sequence ID" value="ISCW008327-PA"/>
    <property type="gene ID" value="ISCW008327"/>
</dbReference>
<keyword evidence="3" id="KW-1185">Reference proteome</keyword>
<dbReference type="Gene3D" id="3.90.320.10">
    <property type="match status" value="1"/>
</dbReference>
<evidence type="ECO:0008006" key="4">
    <source>
        <dbReference type="Google" id="ProtNLM"/>
    </source>
</evidence>
<proteinExistence type="predicted"/>
<dbReference type="VEuPathDB" id="VectorBase:ISCI008327"/>
<dbReference type="EMBL" id="ABJB010604915">
    <property type="status" value="NOT_ANNOTATED_CDS"/>
    <property type="molecule type" value="Genomic_DNA"/>
</dbReference>
<reference evidence="2" key="2">
    <citation type="submission" date="2020-05" db="UniProtKB">
        <authorList>
            <consortium name="EnsemblMetazoa"/>
        </authorList>
    </citation>
    <scope>IDENTIFICATION</scope>
    <source>
        <strain evidence="2">wikel</strain>
    </source>
</reference>
<dbReference type="HOGENOM" id="CLU_2673848_0_0_1"/>
<protein>
    <recommendedName>
        <fullName evidence="4">YqaJ viral recombinase domain-containing protein</fullName>
    </recommendedName>
</protein>
<organism>
    <name type="scientific">Ixodes scapularis</name>
    <name type="common">Black-legged tick</name>
    <name type="synonym">Deer tick</name>
    <dbReference type="NCBI Taxonomy" id="6945"/>
    <lineage>
        <taxon>Eukaryota</taxon>
        <taxon>Metazoa</taxon>
        <taxon>Ecdysozoa</taxon>
        <taxon>Arthropoda</taxon>
        <taxon>Chelicerata</taxon>
        <taxon>Arachnida</taxon>
        <taxon>Acari</taxon>
        <taxon>Parasitiformes</taxon>
        <taxon>Ixodida</taxon>
        <taxon>Ixodoidea</taxon>
        <taxon>Ixodidae</taxon>
        <taxon>Ixodinae</taxon>
        <taxon>Ixodes</taxon>
    </lineage>
</organism>
<dbReference type="EMBL" id="DS773822">
    <property type="protein sequence ID" value="EEC09253.1"/>
    <property type="molecule type" value="Genomic_DNA"/>
</dbReference>
<dbReference type="AlphaFoldDB" id="B7PRN1"/>
<dbReference type="Proteomes" id="UP000001555">
    <property type="component" value="Unassembled WGS sequence"/>
</dbReference>
<gene>
    <name evidence="1" type="ORF">IscW_ISCW008327</name>
</gene>
<dbReference type="VEuPathDB" id="VectorBase:ISCP_001267"/>
<evidence type="ECO:0000313" key="2">
    <source>
        <dbReference type="EnsemblMetazoa" id="ISCW008327-PA"/>
    </source>
</evidence>
<dbReference type="InterPro" id="IPR011604">
    <property type="entry name" value="PDDEXK-like_dom_sf"/>
</dbReference>
<evidence type="ECO:0000313" key="1">
    <source>
        <dbReference type="EMBL" id="EEC09253.1"/>
    </source>
</evidence>